<organism evidence="9 10">
    <name type="scientific">Candidatus Methylospira mobilis</name>
    <dbReference type="NCBI Taxonomy" id="1808979"/>
    <lineage>
        <taxon>Bacteria</taxon>
        <taxon>Pseudomonadati</taxon>
        <taxon>Pseudomonadota</taxon>
        <taxon>Gammaproteobacteria</taxon>
        <taxon>Methylococcales</taxon>
        <taxon>Methylococcaceae</taxon>
        <taxon>Candidatus Methylospira</taxon>
    </lineage>
</organism>
<keyword evidence="4 5" id="KW-0697">Rotamase</keyword>
<feature type="compositionally biased region" description="Low complexity" evidence="6">
    <location>
        <begin position="291"/>
        <end position="313"/>
    </location>
</feature>
<feature type="region of interest" description="Disordered" evidence="6">
    <location>
        <begin position="288"/>
        <end position="313"/>
    </location>
</feature>
<evidence type="ECO:0000256" key="6">
    <source>
        <dbReference type="SAM" id="MobiDB-lite"/>
    </source>
</evidence>
<dbReference type="GO" id="GO:0003755">
    <property type="term" value="F:peptidyl-prolyl cis-trans isomerase activity"/>
    <property type="evidence" value="ECO:0007669"/>
    <property type="project" value="UniProtKB-KW"/>
</dbReference>
<dbReference type="PROSITE" id="PS01096">
    <property type="entry name" value="PPIC_PPIASE_1"/>
    <property type="match status" value="1"/>
</dbReference>
<dbReference type="SUPFAM" id="SSF109998">
    <property type="entry name" value="Triger factor/SurA peptide-binding domain-like"/>
    <property type="match status" value="1"/>
</dbReference>
<evidence type="ECO:0000259" key="8">
    <source>
        <dbReference type="PROSITE" id="PS50198"/>
    </source>
</evidence>
<dbReference type="SUPFAM" id="SSF54534">
    <property type="entry name" value="FKBP-like"/>
    <property type="match status" value="1"/>
</dbReference>
<dbReference type="RefSeq" id="WP_153249567.1">
    <property type="nucleotide sequence ID" value="NZ_CP044205.1"/>
</dbReference>
<keyword evidence="7" id="KW-0732">Signal</keyword>
<dbReference type="Pfam" id="PF13616">
    <property type="entry name" value="Rotamase_3"/>
    <property type="match status" value="1"/>
</dbReference>
<evidence type="ECO:0000313" key="10">
    <source>
        <dbReference type="Proteomes" id="UP000325755"/>
    </source>
</evidence>
<dbReference type="InterPro" id="IPR027304">
    <property type="entry name" value="Trigger_fact/SurA_dom_sf"/>
</dbReference>
<evidence type="ECO:0000256" key="1">
    <source>
        <dbReference type="ARBA" id="ARBA00000971"/>
    </source>
</evidence>
<name>A0A5Q0BMZ3_9GAMM</name>
<gene>
    <name evidence="9" type="ORF">F6R98_13940</name>
</gene>
<dbReference type="PROSITE" id="PS50198">
    <property type="entry name" value="PPIC_PPIASE_2"/>
    <property type="match status" value="1"/>
</dbReference>
<evidence type="ECO:0000256" key="2">
    <source>
        <dbReference type="ARBA" id="ARBA00007656"/>
    </source>
</evidence>
<comment type="catalytic activity">
    <reaction evidence="1">
        <text>[protein]-peptidylproline (omega=180) = [protein]-peptidylproline (omega=0)</text>
        <dbReference type="Rhea" id="RHEA:16237"/>
        <dbReference type="Rhea" id="RHEA-COMP:10747"/>
        <dbReference type="Rhea" id="RHEA-COMP:10748"/>
        <dbReference type="ChEBI" id="CHEBI:83833"/>
        <dbReference type="ChEBI" id="CHEBI:83834"/>
        <dbReference type="EC" id="5.2.1.8"/>
    </reaction>
</comment>
<feature type="chain" id="PRO_5024858201" description="peptidylprolyl isomerase" evidence="7">
    <location>
        <begin position="28"/>
        <end position="313"/>
    </location>
</feature>
<dbReference type="EMBL" id="CP044205">
    <property type="protein sequence ID" value="QFY43584.1"/>
    <property type="molecule type" value="Genomic_DNA"/>
</dbReference>
<dbReference type="PANTHER" id="PTHR47245">
    <property type="entry name" value="PEPTIDYLPROLYL ISOMERASE"/>
    <property type="match status" value="1"/>
</dbReference>
<dbReference type="KEGG" id="mmob:F6R98_13940"/>
<sequence length="313" mass="33837">MKNMYTAVSVISTAVLLSACNPSAEQAKTTATSASAQVSPDNIAAKVNNVIITRDAVAAMKADIAQRRHGNVNEIPDDKIAEELVSRELLKQEAEKNGLLKDPKLAAEVDNATRIALSQIDAQNFVKNVVISDDEAKQEYTQRIQATQTREYKARHILVASEADAKSIIEKLEKGAKFDELAKKLSKDPGSKTNGGDLGWFGPQQMVPAFSEAVVALADGATTKQPVQTQFGWHVIQREASREQEPAPFDQVKDQLKNMMQAQKLQQHLAELRKAATVEIRLAPKAQEVTPAAISEPAAPPADAKQAAPATGK</sequence>
<dbReference type="Proteomes" id="UP000325755">
    <property type="component" value="Chromosome"/>
</dbReference>
<evidence type="ECO:0000313" key="9">
    <source>
        <dbReference type="EMBL" id="QFY43584.1"/>
    </source>
</evidence>
<dbReference type="InterPro" id="IPR046357">
    <property type="entry name" value="PPIase_dom_sf"/>
</dbReference>
<keyword evidence="5 9" id="KW-0413">Isomerase</keyword>
<keyword evidence="10" id="KW-1185">Reference proteome</keyword>
<accession>A0A5Q0BMZ3</accession>
<evidence type="ECO:0000256" key="3">
    <source>
        <dbReference type="ARBA" id="ARBA00013194"/>
    </source>
</evidence>
<evidence type="ECO:0000256" key="7">
    <source>
        <dbReference type="SAM" id="SignalP"/>
    </source>
</evidence>
<comment type="similarity">
    <text evidence="2">Belongs to the PpiC/parvulin rotamase family.</text>
</comment>
<evidence type="ECO:0000256" key="4">
    <source>
        <dbReference type="ARBA" id="ARBA00023110"/>
    </source>
</evidence>
<evidence type="ECO:0000256" key="5">
    <source>
        <dbReference type="PROSITE-ProRule" id="PRU00278"/>
    </source>
</evidence>
<feature type="domain" description="PpiC" evidence="8">
    <location>
        <begin position="149"/>
        <end position="240"/>
    </location>
</feature>
<dbReference type="PROSITE" id="PS51257">
    <property type="entry name" value="PROKAR_LIPOPROTEIN"/>
    <property type="match status" value="1"/>
</dbReference>
<proteinExistence type="inferred from homology"/>
<dbReference type="Gene3D" id="3.10.50.40">
    <property type="match status" value="1"/>
</dbReference>
<dbReference type="OrthoDB" id="14196at2"/>
<dbReference type="EC" id="5.2.1.8" evidence="3"/>
<dbReference type="InterPro" id="IPR050245">
    <property type="entry name" value="PrsA_foldase"/>
</dbReference>
<reference evidence="9 10" key="1">
    <citation type="submission" date="2019-09" db="EMBL/GenBank/DDBJ databases">
        <title>Ecophysiology of the spiral-shaped methanotroph Methylospira mobilis as revealed by the complete genome sequence.</title>
        <authorList>
            <person name="Oshkin I.Y."/>
            <person name="Dedysh S.N."/>
            <person name="Miroshnikov K."/>
            <person name="Danilova O.V."/>
            <person name="Hakobyan A."/>
            <person name="Liesack W."/>
        </authorList>
    </citation>
    <scope>NUCLEOTIDE SEQUENCE [LARGE SCALE GENOMIC DNA]</scope>
    <source>
        <strain evidence="9 10">Shm1</strain>
    </source>
</reference>
<dbReference type="InterPro" id="IPR023058">
    <property type="entry name" value="PPIase_PpiC_CS"/>
</dbReference>
<protein>
    <recommendedName>
        <fullName evidence="3">peptidylprolyl isomerase</fullName>
        <ecNumber evidence="3">5.2.1.8</ecNumber>
    </recommendedName>
</protein>
<feature type="signal peptide" evidence="7">
    <location>
        <begin position="1"/>
        <end position="27"/>
    </location>
</feature>
<dbReference type="PANTHER" id="PTHR47245:SF2">
    <property type="entry name" value="PEPTIDYL-PROLYL CIS-TRANS ISOMERASE HP_0175-RELATED"/>
    <property type="match status" value="1"/>
</dbReference>
<dbReference type="InParanoid" id="A0A5Q0BMZ3"/>
<dbReference type="InterPro" id="IPR000297">
    <property type="entry name" value="PPIase_PpiC"/>
</dbReference>
<dbReference type="AlphaFoldDB" id="A0A5Q0BMZ3"/>